<feature type="compositionally biased region" description="Basic and acidic residues" evidence="1">
    <location>
        <begin position="13"/>
        <end position="24"/>
    </location>
</feature>
<accession>A0A397JPT0</accession>
<comment type="caution">
    <text evidence="2">The sequence shown here is derived from an EMBL/GenBank/DDBJ whole genome shotgun (WGS) entry which is preliminary data.</text>
</comment>
<gene>
    <name evidence="2" type="ORF">Glove_9g370</name>
</gene>
<evidence type="ECO:0000256" key="1">
    <source>
        <dbReference type="SAM" id="MobiDB-lite"/>
    </source>
</evidence>
<proteinExistence type="predicted"/>
<dbReference type="EMBL" id="PQFF01000007">
    <property type="protein sequence ID" value="RHZ89931.1"/>
    <property type="molecule type" value="Genomic_DNA"/>
</dbReference>
<dbReference type="AlphaFoldDB" id="A0A397JPT0"/>
<protein>
    <submittedName>
        <fullName evidence="2">Uncharacterized protein</fullName>
    </submittedName>
</protein>
<name>A0A397JPT0_9GLOM</name>
<sequence length="89" mass="10413">MEKQNEIKSGTSKRTENDNLDKPSVKKSKTATAPNLKWLSIYDWLEYRDIDNTEEGGIKHVKTCLLRFLNPKMAVPYPTSLWSRNKREE</sequence>
<feature type="region of interest" description="Disordered" evidence="1">
    <location>
        <begin position="1"/>
        <end position="30"/>
    </location>
</feature>
<organism evidence="2 3">
    <name type="scientific">Diversispora epigaea</name>
    <dbReference type="NCBI Taxonomy" id="1348612"/>
    <lineage>
        <taxon>Eukaryota</taxon>
        <taxon>Fungi</taxon>
        <taxon>Fungi incertae sedis</taxon>
        <taxon>Mucoromycota</taxon>
        <taxon>Glomeromycotina</taxon>
        <taxon>Glomeromycetes</taxon>
        <taxon>Diversisporales</taxon>
        <taxon>Diversisporaceae</taxon>
        <taxon>Diversispora</taxon>
    </lineage>
</organism>
<evidence type="ECO:0000313" key="2">
    <source>
        <dbReference type="EMBL" id="RHZ89931.1"/>
    </source>
</evidence>
<evidence type="ECO:0000313" key="3">
    <source>
        <dbReference type="Proteomes" id="UP000266861"/>
    </source>
</evidence>
<keyword evidence="3" id="KW-1185">Reference proteome</keyword>
<dbReference type="Proteomes" id="UP000266861">
    <property type="component" value="Unassembled WGS sequence"/>
</dbReference>
<reference evidence="2 3" key="1">
    <citation type="submission" date="2018-08" db="EMBL/GenBank/DDBJ databases">
        <title>Genome and evolution of the arbuscular mycorrhizal fungus Diversispora epigaea (formerly Glomus versiforme) and its bacterial endosymbionts.</title>
        <authorList>
            <person name="Sun X."/>
            <person name="Fei Z."/>
            <person name="Harrison M."/>
        </authorList>
    </citation>
    <scope>NUCLEOTIDE SEQUENCE [LARGE SCALE GENOMIC DNA]</scope>
    <source>
        <strain evidence="2 3">IT104</strain>
    </source>
</reference>